<dbReference type="InterPro" id="IPR018712">
    <property type="entry name" value="Tle1-like_cat"/>
</dbReference>
<dbReference type="Proteomes" id="UP000070186">
    <property type="component" value="Unassembled WGS sequence"/>
</dbReference>
<keyword evidence="3" id="KW-1185">Reference proteome</keyword>
<dbReference type="AlphaFoldDB" id="A0A133XJX1"/>
<sequence length="384" mass="42538">MALRTWQDKLAAALKDRKPAVEQINVSVFGFSRGAAEARVFVNWLFEVCKQEGGGWTFAGIPIRLQFLGIFDTVASVGLANLSDSGTLAGHQGWADNTLEINPAVERCVHFVAGHEVRACFPLDSVRVKSDYPANAIEVMYPGAHSDVGGGYAPRALGVSPAPDAFMSIIPGKRMYEEAIDAGVPLKEWEHQLEDRFRKDLTPSAAAIADFNAYIQAAKIGAGPVEDLGRKHMAYYFSYRFKHRNAFFQRPPYTTTSTKDQVYLRSTQNCFIRRLSSLTPALDPGKPHSVRDQVALSTDFDPVKSAELHEKMLKAAGLPPSFSEQHAIRVAKRIDTGSVTAEMDVFFDRYIHDSMAGFIDMGMDEYQMNSIGILKFRTVFKGND</sequence>
<accession>A0A133XJX1</accession>
<dbReference type="Pfam" id="PF09994">
    <property type="entry name" value="T6SS_Tle1-like_cat"/>
    <property type="match status" value="1"/>
</dbReference>
<name>A0A133XJX1_9RHOO</name>
<gene>
    <name evidence="2" type="ORF">AT959_08965</name>
</gene>
<proteinExistence type="predicted"/>
<evidence type="ECO:0000313" key="2">
    <source>
        <dbReference type="EMBL" id="KXB31231.1"/>
    </source>
</evidence>
<reference evidence="2 3" key="1">
    <citation type="submission" date="2015-12" db="EMBL/GenBank/DDBJ databases">
        <title>Nitrous oxide reduction kinetics distinguish bacteria harboring typical versus atypical NosZ.</title>
        <authorList>
            <person name="Yoon S."/>
            <person name="Nissen S."/>
            <person name="Park D."/>
            <person name="Sanford R.A."/>
            <person name="Loeffler F.E."/>
        </authorList>
    </citation>
    <scope>NUCLEOTIDE SEQUENCE [LARGE SCALE GENOMIC DNA]</scope>
    <source>
        <strain evidence="2 3">ATCC BAA-841</strain>
    </source>
</reference>
<dbReference type="STRING" id="281362.AT959_08965"/>
<dbReference type="EMBL" id="LODL01000019">
    <property type="protein sequence ID" value="KXB31231.1"/>
    <property type="molecule type" value="Genomic_DNA"/>
</dbReference>
<organism evidence="2 3">
    <name type="scientific">Dechloromonas denitrificans</name>
    <dbReference type="NCBI Taxonomy" id="281362"/>
    <lineage>
        <taxon>Bacteria</taxon>
        <taxon>Pseudomonadati</taxon>
        <taxon>Pseudomonadota</taxon>
        <taxon>Betaproteobacteria</taxon>
        <taxon>Rhodocyclales</taxon>
        <taxon>Azonexaceae</taxon>
        <taxon>Dechloromonas</taxon>
    </lineage>
</organism>
<feature type="domain" description="T6SS Phospholipase effector Tle1-like catalytic" evidence="1">
    <location>
        <begin position="61"/>
        <end position="157"/>
    </location>
</feature>
<protein>
    <recommendedName>
        <fullName evidence="1">T6SS Phospholipase effector Tle1-like catalytic domain-containing protein</fullName>
    </recommendedName>
</protein>
<dbReference type="PANTHER" id="PTHR33840">
    <property type="match status" value="1"/>
</dbReference>
<dbReference type="PANTHER" id="PTHR33840:SF1">
    <property type="entry name" value="TLE1 PHOSPHOLIPASE DOMAIN-CONTAINING PROTEIN"/>
    <property type="match status" value="1"/>
</dbReference>
<comment type="caution">
    <text evidence="2">The sequence shown here is derived from an EMBL/GenBank/DDBJ whole genome shotgun (WGS) entry which is preliminary data.</text>
</comment>
<evidence type="ECO:0000259" key="1">
    <source>
        <dbReference type="Pfam" id="PF09994"/>
    </source>
</evidence>
<evidence type="ECO:0000313" key="3">
    <source>
        <dbReference type="Proteomes" id="UP000070186"/>
    </source>
</evidence>